<dbReference type="PANTHER" id="PTHR21456">
    <property type="entry name" value="FAMILY WITH SEQUENCE SIMILARITY 102"/>
    <property type="match status" value="1"/>
</dbReference>
<dbReference type="InterPro" id="IPR019448">
    <property type="entry name" value="NT-C2"/>
</dbReference>
<evidence type="ECO:0000259" key="2">
    <source>
        <dbReference type="PROSITE" id="PS51840"/>
    </source>
</evidence>
<reference evidence="3" key="1">
    <citation type="submission" date="2022-07" db="EMBL/GenBank/DDBJ databases">
        <title>Draft genome sequence of Zalerion maritima ATCC 34329, a (micro)plastics degrading marine fungus.</title>
        <authorList>
            <person name="Paco A."/>
            <person name="Goncalves M.F.M."/>
            <person name="Rocha-Santos T.A.P."/>
            <person name="Alves A."/>
        </authorList>
    </citation>
    <scope>NUCLEOTIDE SEQUENCE</scope>
    <source>
        <strain evidence="3">ATCC 34329</strain>
    </source>
</reference>
<feature type="compositionally biased region" description="Basic and acidic residues" evidence="1">
    <location>
        <begin position="450"/>
        <end position="465"/>
    </location>
</feature>
<feature type="compositionally biased region" description="Polar residues" evidence="1">
    <location>
        <begin position="497"/>
        <end position="507"/>
    </location>
</feature>
<protein>
    <submittedName>
        <fullName evidence="3">N-terminal C2 in EEIG1 and EHBP1 proteins-domain-containing protein</fullName>
    </submittedName>
</protein>
<dbReference type="PROSITE" id="PS51840">
    <property type="entry name" value="C2_NT"/>
    <property type="match status" value="1"/>
</dbReference>
<dbReference type="EMBL" id="JAKWBI020000113">
    <property type="protein sequence ID" value="KAJ2902416.1"/>
    <property type="molecule type" value="Genomic_DNA"/>
</dbReference>
<sequence length="545" mass="59113">MLGFIPVVNKGRKPKFELHLKVSTGLPYSVIYDLNNVPLVTGTSLIKWYLPHSIHGEHRGRTAKCPISNHRVDYSYSKLVVLRIGIDKTNNLQECPIEFEVTQEFGMANGGGGGGRDEKITLGFIRLNLSEYVEESEVVARDSLSLDLAQYSSPGARGSISYMAGTRRRSSTVHRHHYHRHDRKKSAATARSTDGISPTRRASNEDGDSKRVAGAEDKVQDGIVRRYLMQESKVNSTLKIGILMVQIDGDKGFVAPPLKTAPVFGGIAGLMGADPVEGTEEVGPTALPTLSKPRDASEQQDMYRRALAASWCCQPGELPAHECIEDIFAGGNGWRPDKRKGGRRSKQGGNVDETVDDTPDEGGGLWGGNGWRGSGVGGRQSSGHEWEDSMAGGLEGGSTLKASDIARIKHLRALSGTSDRSNATVIGPSRHTLVSSNSDPFLSSLRRREHSGDSSRRRGGLRSEETLTPANVVAAAARDNESNKKVPVPVGNRSRSESIASLATTLGSDGRQRYDGYRKQREVDEFEVREDLVAWSLPGSGEIST</sequence>
<accession>A0AAD5RRC2</accession>
<dbReference type="Proteomes" id="UP001201980">
    <property type="component" value="Unassembled WGS sequence"/>
</dbReference>
<feature type="compositionally biased region" description="Polar residues" evidence="1">
    <location>
        <begin position="432"/>
        <end position="441"/>
    </location>
</feature>
<dbReference type="AlphaFoldDB" id="A0AAD5RRC2"/>
<feature type="region of interest" description="Disordered" evidence="1">
    <location>
        <begin position="166"/>
        <end position="214"/>
    </location>
</feature>
<gene>
    <name evidence="3" type="ORF">MKZ38_000605</name>
</gene>
<feature type="compositionally biased region" description="Gly residues" evidence="1">
    <location>
        <begin position="361"/>
        <end position="380"/>
    </location>
</feature>
<evidence type="ECO:0000313" key="4">
    <source>
        <dbReference type="Proteomes" id="UP001201980"/>
    </source>
</evidence>
<feature type="region of interest" description="Disordered" evidence="1">
    <location>
        <begin position="330"/>
        <end position="395"/>
    </location>
</feature>
<proteinExistence type="predicted"/>
<evidence type="ECO:0000313" key="3">
    <source>
        <dbReference type="EMBL" id="KAJ2902416.1"/>
    </source>
</evidence>
<organism evidence="3 4">
    <name type="scientific">Zalerion maritima</name>
    <dbReference type="NCBI Taxonomy" id="339359"/>
    <lineage>
        <taxon>Eukaryota</taxon>
        <taxon>Fungi</taxon>
        <taxon>Dikarya</taxon>
        <taxon>Ascomycota</taxon>
        <taxon>Pezizomycotina</taxon>
        <taxon>Sordariomycetes</taxon>
        <taxon>Lulworthiomycetidae</taxon>
        <taxon>Lulworthiales</taxon>
        <taxon>Lulworthiaceae</taxon>
        <taxon>Zalerion</taxon>
    </lineage>
</organism>
<name>A0AAD5RRC2_9PEZI</name>
<evidence type="ECO:0000256" key="1">
    <source>
        <dbReference type="SAM" id="MobiDB-lite"/>
    </source>
</evidence>
<dbReference type="PANTHER" id="PTHR21456:SF1">
    <property type="entry name" value="C2 NT-TYPE DOMAIN-CONTAINING PROTEIN"/>
    <property type="match status" value="1"/>
</dbReference>
<feature type="compositionally biased region" description="Basic and acidic residues" evidence="1">
    <location>
        <begin position="202"/>
        <end position="214"/>
    </location>
</feature>
<dbReference type="InterPro" id="IPR039931">
    <property type="entry name" value="EEIG1/2-like"/>
</dbReference>
<feature type="compositionally biased region" description="Basic residues" evidence="1">
    <location>
        <begin position="337"/>
        <end position="346"/>
    </location>
</feature>
<comment type="caution">
    <text evidence="3">The sequence shown here is derived from an EMBL/GenBank/DDBJ whole genome shotgun (WGS) entry which is preliminary data.</text>
</comment>
<feature type="compositionally biased region" description="Basic residues" evidence="1">
    <location>
        <begin position="166"/>
        <end position="186"/>
    </location>
</feature>
<feature type="domain" description="C2 NT-type" evidence="2">
    <location>
        <begin position="15"/>
        <end position="166"/>
    </location>
</feature>
<feature type="region of interest" description="Disordered" evidence="1">
    <location>
        <begin position="416"/>
        <end position="513"/>
    </location>
</feature>
<dbReference type="Pfam" id="PF10358">
    <property type="entry name" value="NT-C2"/>
    <property type="match status" value="1"/>
</dbReference>
<keyword evidence="4" id="KW-1185">Reference proteome</keyword>